<sequence>MRNYSCLLLILCLGIVSCKEENISKSTEDLEESLTKYVNTFTGTDGPGNTYPGAVVPFGMVQLSPDNGLPGWDRIAGYFYPDSTIAGFSHTHLSGTGAGDMYDLLVMPLNSKFTESLTPEGAYRPYSKFSHDQEEASPGYYSVDLLSSGIKAELTTTQRVGFHQYTFPKDKKSQIVLDLGYSLNWDKPMETKITIEDTQTISGYRKSKGWAADQRVYFVMTFSKPFDSAQLFNNSEEIIEQTVEGKFTKIIANYQTEENEKIRVKVALSSASIEGARQSLKAEIPHWNFNQTVKEADSIWETYLSKIKIEGTQAQKELFYTNLYHVFLTPSLHSDIDGAYKGADGNTHMAEGYNKYDTFSLWDTFRATHPLYTILAPKETEDMIKSFLSHYDETGLLPVWSMAGNETNMMIGYHAVPVIVDAYFKGIPLDAKKALEACVASATEKGRQIDIYMELGYVPTSEEGESWSVSKTLEYAYNDWCIAQLAKDLGDIEIQNIFSKRAENWKNLYDSESTFFRPKNAKGVFESPFSAKAYTSEFCESNAWQYFWFVPHDIEGLIQTLGKDQFTTKLDSMFTYYPTPEDKLPIFSTGMIGQYAHGNEPSHHVAYLFNNIGQPWKTQEMVRKIINTQYSTEPNGYCGNEDCGQMSAWLVFSSMGMYPVNPANGVYSLTSPYVLNATIQLENGKYFKVTTENQSDENHYIQGILLNGKPYNALTITHKQILEGGELHFILGDTPNKVFLEDN</sequence>
<protein>
    <submittedName>
        <fullName evidence="6">Alpha-mannosidase</fullName>
    </submittedName>
</protein>
<proteinExistence type="predicted"/>
<organism evidence="6 7">
    <name type="scientific">Pseudalgibacter alginicilyticus</name>
    <dbReference type="NCBI Taxonomy" id="1736674"/>
    <lineage>
        <taxon>Bacteria</taxon>
        <taxon>Pseudomonadati</taxon>
        <taxon>Bacteroidota</taxon>
        <taxon>Flavobacteriia</taxon>
        <taxon>Flavobacteriales</taxon>
        <taxon>Flavobacteriaceae</taxon>
        <taxon>Pseudalgibacter</taxon>
    </lineage>
</organism>
<dbReference type="Gene3D" id="3.30.2080.10">
    <property type="entry name" value="GH92 mannosidase domain"/>
    <property type="match status" value="1"/>
</dbReference>
<dbReference type="Gene3D" id="2.70.98.10">
    <property type="match status" value="1"/>
</dbReference>
<dbReference type="Gene3D" id="1.20.1050.60">
    <property type="entry name" value="alpha-1,2-mannosidase"/>
    <property type="match status" value="1"/>
</dbReference>
<dbReference type="Pfam" id="PF17678">
    <property type="entry name" value="Glyco_hydro_92N"/>
    <property type="match status" value="1"/>
</dbReference>
<dbReference type="InterPro" id="IPR014718">
    <property type="entry name" value="GH-type_carb-bd"/>
</dbReference>
<gene>
    <name evidence="6" type="ORF">APS56_02920</name>
</gene>
<evidence type="ECO:0000259" key="4">
    <source>
        <dbReference type="Pfam" id="PF07971"/>
    </source>
</evidence>
<dbReference type="PROSITE" id="PS51257">
    <property type="entry name" value="PROKAR_LIPOPROTEIN"/>
    <property type="match status" value="1"/>
</dbReference>
<dbReference type="InterPro" id="IPR005887">
    <property type="entry name" value="GH92_a_mannosidase_put"/>
</dbReference>
<dbReference type="FunFam" id="1.20.1050.60:FF:000001">
    <property type="entry name" value="Putative alpha-1,2-mannosidase"/>
    <property type="match status" value="1"/>
</dbReference>
<evidence type="ECO:0000256" key="1">
    <source>
        <dbReference type="ARBA" id="ARBA00001913"/>
    </source>
</evidence>
<dbReference type="NCBIfam" id="TIGR01180">
    <property type="entry name" value="aman2_put"/>
    <property type="match status" value="1"/>
</dbReference>
<evidence type="ECO:0000256" key="2">
    <source>
        <dbReference type="ARBA" id="ARBA00011245"/>
    </source>
</evidence>
<name>A0A0P0D2S0_9FLAO</name>
<dbReference type="Proteomes" id="UP000057981">
    <property type="component" value="Chromosome"/>
</dbReference>
<evidence type="ECO:0000313" key="6">
    <source>
        <dbReference type="EMBL" id="ALJ04162.1"/>
    </source>
</evidence>
<dbReference type="GO" id="GO:0000224">
    <property type="term" value="F:peptide-N4-(N-acetyl-beta-glucosaminyl)asparagine amidase activity"/>
    <property type="evidence" value="ECO:0007669"/>
    <property type="project" value="TreeGrafter"/>
</dbReference>
<accession>A0A0P0D2S0</accession>
<evidence type="ECO:0000259" key="5">
    <source>
        <dbReference type="Pfam" id="PF17678"/>
    </source>
</evidence>
<dbReference type="EMBL" id="CP012898">
    <property type="protein sequence ID" value="ALJ04162.1"/>
    <property type="molecule type" value="Genomic_DNA"/>
</dbReference>
<dbReference type="GO" id="GO:0005975">
    <property type="term" value="P:carbohydrate metabolic process"/>
    <property type="evidence" value="ECO:0007669"/>
    <property type="project" value="InterPro"/>
</dbReference>
<dbReference type="RefSeq" id="WP_054724615.1">
    <property type="nucleotide sequence ID" value="NZ_CP012898.1"/>
</dbReference>
<dbReference type="OrthoDB" id="9804511at2"/>
<dbReference type="PANTHER" id="PTHR12143:SF39">
    <property type="entry name" value="SECRETED PROTEIN"/>
    <property type="match status" value="1"/>
</dbReference>
<dbReference type="Gene3D" id="1.20.1610.10">
    <property type="entry name" value="alpha-1,2-mannosidases domains"/>
    <property type="match status" value="1"/>
</dbReference>
<dbReference type="FunFam" id="3.30.2080.10:FF:000001">
    <property type="entry name" value="Alpha-1,2-mannosidase subfamily"/>
    <property type="match status" value="1"/>
</dbReference>
<feature type="domain" description="Glycosyl hydrolase family 92 N-terminal" evidence="5">
    <location>
        <begin position="37"/>
        <end position="269"/>
    </location>
</feature>
<dbReference type="InterPro" id="IPR008928">
    <property type="entry name" value="6-hairpin_glycosidase_sf"/>
</dbReference>
<dbReference type="PANTHER" id="PTHR12143">
    <property type="entry name" value="PEPTIDE N-GLYCANASE PNGASE -RELATED"/>
    <property type="match status" value="1"/>
</dbReference>
<evidence type="ECO:0000256" key="3">
    <source>
        <dbReference type="ARBA" id="ARBA00022837"/>
    </source>
</evidence>
<dbReference type="InterPro" id="IPR041371">
    <property type="entry name" value="GH92_N"/>
</dbReference>
<dbReference type="Pfam" id="PF07971">
    <property type="entry name" value="Glyco_hydro_92"/>
    <property type="match status" value="1"/>
</dbReference>
<dbReference type="InterPro" id="IPR012939">
    <property type="entry name" value="Glyco_hydro_92"/>
</dbReference>
<dbReference type="GO" id="GO:0030246">
    <property type="term" value="F:carbohydrate binding"/>
    <property type="evidence" value="ECO:0007669"/>
    <property type="project" value="InterPro"/>
</dbReference>
<evidence type="ECO:0000313" key="7">
    <source>
        <dbReference type="Proteomes" id="UP000057981"/>
    </source>
</evidence>
<dbReference type="GO" id="GO:0006516">
    <property type="term" value="P:glycoprotein catabolic process"/>
    <property type="evidence" value="ECO:0007669"/>
    <property type="project" value="TreeGrafter"/>
</dbReference>
<dbReference type="InterPro" id="IPR050883">
    <property type="entry name" value="PNGase"/>
</dbReference>
<keyword evidence="3" id="KW-0106">Calcium</keyword>
<dbReference type="AlphaFoldDB" id="A0A0P0D2S0"/>
<reference evidence="6 7" key="1">
    <citation type="submission" date="2015-10" db="EMBL/GenBank/DDBJ databases">
        <authorList>
            <person name="Gilbert D.G."/>
        </authorList>
    </citation>
    <scope>NUCLEOTIDE SEQUENCE [LARGE SCALE GENOMIC DNA]</scope>
    <source>
        <strain evidence="7">HZ-22</strain>
    </source>
</reference>
<dbReference type="STRING" id="1736674.APS56_02920"/>
<comment type="cofactor">
    <cofactor evidence="1">
        <name>Ca(2+)</name>
        <dbReference type="ChEBI" id="CHEBI:29108"/>
    </cofactor>
</comment>
<dbReference type="PATRIC" id="fig|1736674.3.peg.609"/>
<keyword evidence="7" id="KW-1185">Reference proteome</keyword>
<dbReference type="SUPFAM" id="SSF48208">
    <property type="entry name" value="Six-hairpin glycosidases"/>
    <property type="match status" value="1"/>
</dbReference>
<comment type="subunit">
    <text evidence="2">Monomer.</text>
</comment>
<feature type="domain" description="Glycosyl hydrolase family 92" evidence="4">
    <location>
        <begin position="275"/>
        <end position="733"/>
    </location>
</feature>
<dbReference type="KEGG" id="ahz:APS56_02920"/>
<dbReference type="GO" id="GO:0005829">
    <property type="term" value="C:cytosol"/>
    <property type="evidence" value="ECO:0007669"/>
    <property type="project" value="TreeGrafter"/>
</dbReference>